<proteinExistence type="predicted"/>
<sequence>MTDNGQAKKRGRKQAAFTRAPPIILDRRERIENKSTPTEDKKEEVRDTVIPFMRRPAKFNTDAILKVNLHYPGHFVIGIIGKQGFLISGHKTEGIDMYVTPERAILLDTEPVLSWSVLEKVIRTENLDGLNPDVWLEMDLIQRAEALKFNIPDYPLLTGQQDMSYYPDIVFVCNKCKSQDFTLEKYMNLQTALGTIFKQSQLKTQGLVQLGSILPSFITTGTINIFFLPDQQDNTIESFDILACELRDQVTATPRKSGKKGQVSEKDWFKNAYKIYELIHKSDYINEYLQVVRKLRDS</sequence>
<dbReference type="Proteomes" id="UP000242414">
    <property type="component" value="Unassembled WGS sequence"/>
</dbReference>
<name>A0A1X0R0Y5_RHIZD</name>
<dbReference type="PANTHER" id="PTHR14270:SF0">
    <property type="entry name" value="NONSENSE-MEDIATED MRNA DECAY FACTOR SMG9"/>
    <property type="match status" value="1"/>
</dbReference>
<protein>
    <submittedName>
        <fullName evidence="2">Uncharacterized protein</fullName>
    </submittedName>
</protein>
<evidence type="ECO:0000256" key="1">
    <source>
        <dbReference type="SAM" id="MobiDB-lite"/>
    </source>
</evidence>
<dbReference type="AlphaFoldDB" id="A0A1X0R0Y5"/>
<organism evidence="2">
    <name type="scientific">Rhizopus microsporus var. microsporus</name>
    <dbReference type="NCBI Taxonomy" id="86635"/>
    <lineage>
        <taxon>Eukaryota</taxon>
        <taxon>Fungi</taxon>
        <taxon>Fungi incertae sedis</taxon>
        <taxon>Mucoromycota</taxon>
        <taxon>Mucoromycotina</taxon>
        <taxon>Mucoromycetes</taxon>
        <taxon>Mucorales</taxon>
        <taxon>Mucorineae</taxon>
        <taxon>Rhizopodaceae</taxon>
        <taxon>Rhizopus</taxon>
    </lineage>
</organism>
<dbReference type="GO" id="GO:0000184">
    <property type="term" value="P:nuclear-transcribed mRNA catabolic process, nonsense-mediated decay"/>
    <property type="evidence" value="ECO:0007669"/>
    <property type="project" value="InterPro"/>
</dbReference>
<gene>
    <name evidence="2" type="ORF">BCV72DRAFT_208854</name>
</gene>
<dbReference type="VEuPathDB" id="FungiDB:BCV72DRAFT_208854"/>
<dbReference type="PANTHER" id="PTHR14270">
    <property type="entry name" value="NONSENSE-MEDIATED MRNA DECAY FACTOR SMG9"/>
    <property type="match status" value="1"/>
</dbReference>
<dbReference type="EMBL" id="KV921939">
    <property type="protein sequence ID" value="ORE05697.1"/>
    <property type="molecule type" value="Genomic_DNA"/>
</dbReference>
<reference evidence="2" key="1">
    <citation type="journal article" date="2016" name="Proc. Natl. Acad. Sci. U.S.A.">
        <title>Lipid metabolic changes in an early divergent fungus govern the establishment of a mutualistic symbiosis with endobacteria.</title>
        <authorList>
            <person name="Lastovetsky O.A."/>
            <person name="Gaspar M.L."/>
            <person name="Mondo S.J."/>
            <person name="LaButti K.M."/>
            <person name="Sandor L."/>
            <person name="Grigoriev I.V."/>
            <person name="Henry S.A."/>
            <person name="Pawlowska T.E."/>
        </authorList>
    </citation>
    <scope>NUCLEOTIDE SEQUENCE [LARGE SCALE GENOMIC DNA]</scope>
    <source>
        <strain evidence="2">ATCC 52814</strain>
    </source>
</reference>
<dbReference type="OrthoDB" id="79514at2759"/>
<accession>A0A1X0R0Y5</accession>
<feature type="region of interest" description="Disordered" evidence="1">
    <location>
        <begin position="1"/>
        <end position="22"/>
    </location>
</feature>
<evidence type="ECO:0000313" key="2">
    <source>
        <dbReference type="EMBL" id="ORE05697.1"/>
    </source>
</evidence>
<dbReference type="InterPro" id="IPR039177">
    <property type="entry name" value="SMG9"/>
</dbReference>